<dbReference type="GO" id="GO:0008139">
    <property type="term" value="F:nuclear localization sequence binding"/>
    <property type="evidence" value="ECO:0000318"/>
    <property type="project" value="GO_Central"/>
</dbReference>
<evidence type="ECO:0000256" key="2">
    <source>
        <dbReference type="ARBA" id="ARBA00022448"/>
    </source>
</evidence>
<dbReference type="SUPFAM" id="SSF48371">
    <property type="entry name" value="ARM repeat"/>
    <property type="match status" value="1"/>
</dbReference>
<organism evidence="5 6">
    <name type="scientific">Dictyostelium purpureum</name>
    <name type="common">Slime mold</name>
    <dbReference type="NCBI Taxonomy" id="5786"/>
    <lineage>
        <taxon>Eukaryota</taxon>
        <taxon>Amoebozoa</taxon>
        <taxon>Evosea</taxon>
        <taxon>Eumycetozoa</taxon>
        <taxon>Dictyostelia</taxon>
        <taxon>Dictyosteliales</taxon>
        <taxon>Dictyosteliaceae</taxon>
        <taxon>Dictyostelium</taxon>
    </lineage>
</organism>
<dbReference type="Gene3D" id="1.25.10.10">
    <property type="entry name" value="Leucine-rich Repeat Variant"/>
    <property type="match status" value="1"/>
</dbReference>
<dbReference type="GO" id="GO:0005634">
    <property type="term" value="C:nucleus"/>
    <property type="evidence" value="ECO:0000318"/>
    <property type="project" value="GO_Central"/>
</dbReference>
<dbReference type="KEGG" id="dpp:DICPUDRAFT_146501"/>
<dbReference type="InParanoid" id="F0Z648"/>
<reference evidence="6" key="1">
    <citation type="journal article" date="2011" name="Genome Biol.">
        <title>Comparative genomics of the social amoebae Dictyostelium discoideum and Dictyostelium purpureum.</title>
        <authorList>
            <consortium name="US DOE Joint Genome Institute (JGI-PGF)"/>
            <person name="Sucgang R."/>
            <person name="Kuo A."/>
            <person name="Tian X."/>
            <person name="Salerno W."/>
            <person name="Parikh A."/>
            <person name="Feasley C.L."/>
            <person name="Dalin E."/>
            <person name="Tu H."/>
            <person name="Huang E."/>
            <person name="Barry K."/>
            <person name="Lindquist E."/>
            <person name="Shapiro H."/>
            <person name="Bruce D."/>
            <person name="Schmutz J."/>
            <person name="Salamov A."/>
            <person name="Fey P."/>
            <person name="Gaudet P."/>
            <person name="Anjard C."/>
            <person name="Babu M.M."/>
            <person name="Basu S."/>
            <person name="Bushmanova Y."/>
            <person name="van der Wel H."/>
            <person name="Katoh-Kurasawa M."/>
            <person name="Dinh C."/>
            <person name="Coutinho P.M."/>
            <person name="Saito T."/>
            <person name="Elias M."/>
            <person name="Schaap P."/>
            <person name="Kay R.R."/>
            <person name="Henrissat B."/>
            <person name="Eichinger L."/>
            <person name="Rivero F."/>
            <person name="Putnam N.H."/>
            <person name="West C.M."/>
            <person name="Loomis W.F."/>
            <person name="Chisholm R.L."/>
            <person name="Shaulsky G."/>
            <person name="Strassmann J.E."/>
            <person name="Queller D.C."/>
            <person name="Kuspa A."/>
            <person name="Grigoriev I.V."/>
        </authorList>
    </citation>
    <scope>NUCLEOTIDE SEQUENCE [LARGE SCALE GENOMIC DNA]</scope>
    <source>
        <strain evidence="6">QSDP1</strain>
    </source>
</reference>
<dbReference type="InterPro" id="IPR006911">
    <property type="entry name" value="ARM-rpt_dom"/>
</dbReference>
<evidence type="ECO:0000313" key="6">
    <source>
        <dbReference type="Proteomes" id="UP000001064"/>
    </source>
</evidence>
<keyword evidence="6" id="KW-1185">Reference proteome</keyword>
<dbReference type="Proteomes" id="UP000001064">
    <property type="component" value="Unassembled WGS sequence"/>
</dbReference>
<sequence>MNKNLKKIKKLENEDILETIRDIIETDNVPIFINYLYICKGGVNCSPNDSMDLCWVFSKIICKLTSIQCEQYFRIKEINHIIRFLDHPNVRVKECGISVLGNLASNNIQTRELIVSNEKLFSKVLSLFQSDYNTSFYRSLLWLFEVFLKDGWLFEFISTAVDHIYHLYRDQFVINRLIVSYCRAVHYNNNMKYISLLIESGIIQFLSKYLLNIYLKPYTRKIIITFLEYILTSSFLILKNKNRLSNPVILIFEEEDLFTTIKSLSKKNKYNLNNKYI</sequence>
<dbReference type="AlphaFoldDB" id="F0Z648"/>
<dbReference type="PANTHER" id="PTHR23316">
    <property type="entry name" value="IMPORTIN ALPHA"/>
    <property type="match status" value="1"/>
</dbReference>
<comment type="similarity">
    <text evidence="1">Belongs to the importin alpha family.</text>
</comment>
<dbReference type="InterPro" id="IPR011989">
    <property type="entry name" value="ARM-like"/>
</dbReference>
<evidence type="ECO:0000256" key="3">
    <source>
        <dbReference type="ARBA" id="ARBA00022927"/>
    </source>
</evidence>
<name>F0Z648_DICPU</name>
<gene>
    <name evidence="5" type="ORF">DICPUDRAFT_146501</name>
</gene>
<dbReference type="GO" id="GO:0061608">
    <property type="term" value="F:nuclear import signal receptor activity"/>
    <property type="evidence" value="ECO:0000318"/>
    <property type="project" value="GO_Central"/>
</dbReference>
<keyword evidence="2" id="KW-0813">Transport</keyword>
<dbReference type="GO" id="GO:0006607">
    <property type="term" value="P:NLS-bearing protein import into nucleus"/>
    <property type="evidence" value="ECO:0000318"/>
    <property type="project" value="GO_Central"/>
</dbReference>
<dbReference type="RefSeq" id="XP_003282875.1">
    <property type="nucleotide sequence ID" value="XM_003282827.1"/>
</dbReference>
<proteinExistence type="inferred from homology"/>
<dbReference type="InterPro" id="IPR016024">
    <property type="entry name" value="ARM-type_fold"/>
</dbReference>
<dbReference type="GeneID" id="10503378"/>
<evidence type="ECO:0000313" key="5">
    <source>
        <dbReference type="EMBL" id="EGC40539.1"/>
    </source>
</evidence>
<dbReference type="VEuPathDB" id="AmoebaDB:DICPUDRAFT_146501"/>
<evidence type="ECO:0000256" key="1">
    <source>
        <dbReference type="ARBA" id="ARBA00010394"/>
    </source>
</evidence>
<keyword evidence="3" id="KW-0653">Protein transport</keyword>
<accession>F0Z648</accession>
<feature type="domain" description="Armadillo repeat-containing" evidence="4">
    <location>
        <begin position="58"/>
        <end position="146"/>
    </location>
</feature>
<dbReference type="EMBL" id="GL870941">
    <property type="protein sequence ID" value="EGC40539.1"/>
    <property type="molecule type" value="Genomic_DNA"/>
</dbReference>
<protein>
    <recommendedName>
        <fullName evidence="4">Armadillo repeat-containing domain-containing protein</fullName>
    </recommendedName>
</protein>
<dbReference type="Pfam" id="PF04826">
    <property type="entry name" value="Arm_2"/>
    <property type="match status" value="1"/>
</dbReference>
<evidence type="ECO:0000259" key="4">
    <source>
        <dbReference type="Pfam" id="PF04826"/>
    </source>
</evidence>